<reference evidence="1 2" key="1">
    <citation type="journal article" date="2023" name="Plants (Basel)">
        <title>Bridging the Gap: Combining Genomics and Transcriptomics Approaches to Understand Stylosanthes scabra, an Orphan Legume from the Brazilian Caatinga.</title>
        <authorList>
            <person name="Ferreira-Neto J.R.C."/>
            <person name="da Silva M.D."/>
            <person name="Binneck E."/>
            <person name="de Melo N.F."/>
            <person name="da Silva R.H."/>
            <person name="de Melo A.L.T.M."/>
            <person name="Pandolfi V."/>
            <person name="Bustamante F.O."/>
            <person name="Brasileiro-Vidal A.C."/>
            <person name="Benko-Iseppon A.M."/>
        </authorList>
    </citation>
    <scope>NUCLEOTIDE SEQUENCE [LARGE SCALE GENOMIC DNA]</scope>
    <source>
        <tissue evidence="1">Leaves</tissue>
    </source>
</reference>
<protein>
    <submittedName>
        <fullName evidence="1">Uncharacterized protein</fullName>
    </submittedName>
</protein>
<dbReference type="EMBL" id="JASCZI010181551">
    <property type="protein sequence ID" value="MED6184477.1"/>
    <property type="molecule type" value="Genomic_DNA"/>
</dbReference>
<evidence type="ECO:0000313" key="2">
    <source>
        <dbReference type="Proteomes" id="UP001341840"/>
    </source>
</evidence>
<gene>
    <name evidence="1" type="ORF">PIB30_047799</name>
</gene>
<evidence type="ECO:0000313" key="1">
    <source>
        <dbReference type="EMBL" id="MED6184477.1"/>
    </source>
</evidence>
<comment type="caution">
    <text evidence="1">The sequence shown here is derived from an EMBL/GenBank/DDBJ whole genome shotgun (WGS) entry which is preliminary data.</text>
</comment>
<accession>A0ABU6WF62</accession>
<keyword evidence="2" id="KW-1185">Reference proteome</keyword>
<dbReference type="Proteomes" id="UP001341840">
    <property type="component" value="Unassembled WGS sequence"/>
</dbReference>
<name>A0ABU6WF62_9FABA</name>
<proteinExistence type="predicted"/>
<sequence length="145" mass="15489">MAMITATTPLIMADLRREQNPHCPSQAAYLQCDQRPFYVHLNKAQRKTGHWNLQEGSNFLCLSTNLNMNFSSSSIHYRTTPMVRASSLPVPNGGLWGCLGSSGGGGFDGDAFEGGGGGFGEIIGGVGEVGGVVRKRTLEGISKER</sequence>
<organism evidence="1 2">
    <name type="scientific">Stylosanthes scabra</name>
    <dbReference type="NCBI Taxonomy" id="79078"/>
    <lineage>
        <taxon>Eukaryota</taxon>
        <taxon>Viridiplantae</taxon>
        <taxon>Streptophyta</taxon>
        <taxon>Embryophyta</taxon>
        <taxon>Tracheophyta</taxon>
        <taxon>Spermatophyta</taxon>
        <taxon>Magnoliopsida</taxon>
        <taxon>eudicotyledons</taxon>
        <taxon>Gunneridae</taxon>
        <taxon>Pentapetalae</taxon>
        <taxon>rosids</taxon>
        <taxon>fabids</taxon>
        <taxon>Fabales</taxon>
        <taxon>Fabaceae</taxon>
        <taxon>Papilionoideae</taxon>
        <taxon>50 kb inversion clade</taxon>
        <taxon>dalbergioids sensu lato</taxon>
        <taxon>Dalbergieae</taxon>
        <taxon>Pterocarpus clade</taxon>
        <taxon>Stylosanthes</taxon>
    </lineage>
</organism>